<keyword evidence="4 7" id="KW-0472">Membrane</keyword>
<accession>A0A9P6GPF3</accession>
<feature type="transmembrane region" description="Helical" evidence="7">
    <location>
        <begin position="217"/>
        <end position="239"/>
    </location>
</feature>
<feature type="transmembrane region" description="Helical" evidence="7">
    <location>
        <begin position="107"/>
        <end position="128"/>
    </location>
</feature>
<dbReference type="Proteomes" id="UP000756921">
    <property type="component" value="Unassembled WGS sequence"/>
</dbReference>
<evidence type="ECO:0000256" key="2">
    <source>
        <dbReference type="ARBA" id="ARBA00022692"/>
    </source>
</evidence>
<evidence type="ECO:0000256" key="1">
    <source>
        <dbReference type="ARBA" id="ARBA00004141"/>
    </source>
</evidence>
<dbReference type="InterPro" id="IPR049326">
    <property type="entry name" value="Rhodopsin_dom_fungi"/>
</dbReference>
<evidence type="ECO:0000259" key="8">
    <source>
        <dbReference type="Pfam" id="PF20684"/>
    </source>
</evidence>
<dbReference type="PANTHER" id="PTHR33048">
    <property type="entry name" value="PTH11-LIKE INTEGRAL MEMBRANE PROTEIN (AFU_ORTHOLOGUE AFUA_5G11245)"/>
    <property type="match status" value="1"/>
</dbReference>
<reference evidence="9" key="1">
    <citation type="journal article" date="2020" name="Mol. Plant Microbe Interact.">
        <title>Genome Sequence of the Biocontrol Agent Coniothyrium minitans strain Conio (IMI 134523).</title>
        <authorList>
            <person name="Patel D."/>
            <person name="Shittu T.A."/>
            <person name="Baroncelli R."/>
            <person name="Muthumeenakshi S."/>
            <person name="Osborne T.H."/>
            <person name="Janganan T.K."/>
            <person name="Sreenivasaprasad S."/>
        </authorList>
    </citation>
    <scope>NUCLEOTIDE SEQUENCE</scope>
    <source>
        <strain evidence="9">Conio</strain>
    </source>
</reference>
<dbReference type="InterPro" id="IPR052337">
    <property type="entry name" value="SAT4-like"/>
</dbReference>
<comment type="subcellular location">
    <subcellularLocation>
        <location evidence="1">Membrane</location>
        <topology evidence="1">Multi-pass membrane protein</topology>
    </subcellularLocation>
</comment>
<comment type="similarity">
    <text evidence="5">Belongs to the SAT4 family.</text>
</comment>
<evidence type="ECO:0000313" key="9">
    <source>
        <dbReference type="EMBL" id="KAF9738705.1"/>
    </source>
</evidence>
<evidence type="ECO:0000256" key="4">
    <source>
        <dbReference type="ARBA" id="ARBA00023136"/>
    </source>
</evidence>
<dbReference type="PANTHER" id="PTHR33048:SF156">
    <property type="entry name" value="INTEGRAL MEMBRANE PROTEIN"/>
    <property type="match status" value="1"/>
</dbReference>
<organism evidence="9 10">
    <name type="scientific">Paraphaeosphaeria minitans</name>
    <dbReference type="NCBI Taxonomy" id="565426"/>
    <lineage>
        <taxon>Eukaryota</taxon>
        <taxon>Fungi</taxon>
        <taxon>Dikarya</taxon>
        <taxon>Ascomycota</taxon>
        <taxon>Pezizomycotina</taxon>
        <taxon>Dothideomycetes</taxon>
        <taxon>Pleosporomycetidae</taxon>
        <taxon>Pleosporales</taxon>
        <taxon>Massarineae</taxon>
        <taxon>Didymosphaeriaceae</taxon>
        <taxon>Paraphaeosphaeria</taxon>
    </lineage>
</organism>
<name>A0A9P6GPF3_9PLEO</name>
<dbReference type="OrthoDB" id="5329176at2759"/>
<dbReference type="Pfam" id="PF20684">
    <property type="entry name" value="Fung_rhodopsin"/>
    <property type="match status" value="1"/>
</dbReference>
<dbReference type="EMBL" id="WJXW01000003">
    <property type="protein sequence ID" value="KAF9738705.1"/>
    <property type="molecule type" value="Genomic_DNA"/>
</dbReference>
<feature type="region of interest" description="Disordered" evidence="6">
    <location>
        <begin position="286"/>
        <end position="309"/>
    </location>
</feature>
<feature type="transmembrane region" description="Helical" evidence="7">
    <location>
        <begin position="20"/>
        <end position="44"/>
    </location>
</feature>
<sequence length="416" mass="46370">MNTTSSWYLDTTASQASQPLLNVCIIFAILETLFVIAFLFSWHYNKSKNSNNTKGVYVLILLGYLFCLGGVIMGILKLTMGGAGRHVNSVRPRTMQRMLKLIKAHEFIYVLSVMFPKLAILCLYFRLFSEKAARYVLYATGLAIIGTSVFGVISLFTNCRPFASFMAATHAARCAMDPGTAMRFYSIPNIATDAALVSIPLPALFKLHGGRWERLGVGLTFIVSTLGIVTAVLRFVVFLRTDLLQDVTYHSVITTNWSIIEPGVHLMGATVPTLRPMIRRIFRQMPRRTSTPKSATQPFSPSNPPRPRTTIIERPALIKKSSARHMVPTIGRAPSRNMRMDDYHFMQGRSGMYSARSVDEESMVCADAVVHEAMGMQGRNPDGTLQMWSLQAVQYSPLRTSFFFEGDSSFATVRGC</sequence>
<gene>
    <name evidence="9" type="ORF">PMIN01_03988</name>
</gene>
<proteinExistence type="inferred from homology"/>
<feature type="transmembrane region" description="Helical" evidence="7">
    <location>
        <begin position="56"/>
        <end position="76"/>
    </location>
</feature>
<dbReference type="AlphaFoldDB" id="A0A9P6GPF3"/>
<evidence type="ECO:0000256" key="7">
    <source>
        <dbReference type="SAM" id="Phobius"/>
    </source>
</evidence>
<dbReference type="GO" id="GO:0016020">
    <property type="term" value="C:membrane"/>
    <property type="evidence" value="ECO:0007669"/>
    <property type="project" value="UniProtKB-SubCell"/>
</dbReference>
<keyword evidence="2 7" id="KW-0812">Transmembrane</keyword>
<comment type="caution">
    <text evidence="9">The sequence shown here is derived from an EMBL/GenBank/DDBJ whole genome shotgun (WGS) entry which is preliminary data.</text>
</comment>
<feature type="domain" description="Rhodopsin" evidence="8">
    <location>
        <begin position="59"/>
        <end position="280"/>
    </location>
</feature>
<keyword evidence="3 7" id="KW-1133">Transmembrane helix</keyword>
<feature type="transmembrane region" description="Helical" evidence="7">
    <location>
        <begin position="135"/>
        <end position="156"/>
    </location>
</feature>
<protein>
    <submittedName>
        <fullName evidence="9">Integral membrane protein</fullName>
    </submittedName>
</protein>
<evidence type="ECO:0000256" key="3">
    <source>
        <dbReference type="ARBA" id="ARBA00022989"/>
    </source>
</evidence>
<evidence type="ECO:0000256" key="5">
    <source>
        <dbReference type="ARBA" id="ARBA00038359"/>
    </source>
</evidence>
<keyword evidence="10" id="KW-1185">Reference proteome</keyword>
<evidence type="ECO:0000256" key="6">
    <source>
        <dbReference type="SAM" id="MobiDB-lite"/>
    </source>
</evidence>
<feature type="compositionally biased region" description="Polar residues" evidence="6">
    <location>
        <begin position="287"/>
        <end position="300"/>
    </location>
</feature>
<evidence type="ECO:0000313" key="10">
    <source>
        <dbReference type="Proteomes" id="UP000756921"/>
    </source>
</evidence>